<comment type="function">
    <text evidence="3">A probable RNA chaperone. Forms a complex with KhpB which binds to cellular RNA and controls its expression. Plays a role in peptidoglycan (PG) homeostasis and cell length regulation.</text>
</comment>
<reference evidence="5" key="1">
    <citation type="submission" date="2016-10" db="EMBL/GenBank/DDBJ databases">
        <authorList>
            <person name="Varghese N."/>
            <person name="Submissions S."/>
        </authorList>
    </citation>
    <scope>NUCLEOTIDE SEQUENCE [LARGE SCALE GENOMIC DNA]</scope>
    <source>
        <strain evidence="5">DSM 3384</strain>
    </source>
</reference>
<dbReference type="CDD" id="cd22533">
    <property type="entry name" value="KH-II_YlqC-like"/>
    <property type="match status" value="1"/>
</dbReference>
<organism evidence="4 5">
    <name type="scientific">Desulfobacula phenolica</name>
    <dbReference type="NCBI Taxonomy" id="90732"/>
    <lineage>
        <taxon>Bacteria</taxon>
        <taxon>Pseudomonadati</taxon>
        <taxon>Thermodesulfobacteriota</taxon>
        <taxon>Desulfobacteria</taxon>
        <taxon>Desulfobacterales</taxon>
        <taxon>Desulfobacteraceae</taxon>
        <taxon>Desulfobacula</taxon>
    </lineage>
</organism>
<name>A0A1H2HFJ9_9BACT</name>
<accession>A0A1H2HFJ9</accession>
<gene>
    <name evidence="3" type="primary">khpA</name>
    <name evidence="4" type="ORF">SAMN04487931_106216</name>
</gene>
<dbReference type="GO" id="GO:0008360">
    <property type="term" value="P:regulation of cell shape"/>
    <property type="evidence" value="ECO:0007669"/>
    <property type="project" value="UniProtKB-KW"/>
</dbReference>
<keyword evidence="1 3" id="KW-0963">Cytoplasm</keyword>
<dbReference type="SUPFAM" id="SSF54814">
    <property type="entry name" value="Prokaryotic type KH domain (KH-domain type II)"/>
    <property type="match status" value="1"/>
</dbReference>
<dbReference type="InterPro" id="IPR009019">
    <property type="entry name" value="KH_sf_prok-type"/>
</dbReference>
<dbReference type="EMBL" id="FNLL01000006">
    <property type="protein sequence ID" value="SDU30604.1"/>
    <property type="molecule type" value="Genomic_DNA"/>
</dbReference>
<sequence>MKELVEYIAKALVDNPDQVHVSEVVGDQTSVLELKVAKEDLGKVIGKQGRSARAMRTILSAASTKLKKRTVLEIIE</sequence>
<dbReference type="InterPro" id="IPR020627">
    <property type="entry name" value="KhpA"/>
</dbReference>
<dbReference type="RefSeq" id="WP_014958697.1">
    <property type="nucleotide sequence ID" value="NZ_FNLL01000006.1"/>
</dbReference>
<proteinExistence type="inferred from homology"/>
<comment type="subcellular location">
    <subcellularLocation>
        <location evidence="3">Cytoplasm</location>
    </subcellularLocation>
</comment>
<dbReference type="AlphaFoldDB" id="A0A1H2HFJ9"/>
<evidence type="ECO:0000256" key="3">
    <source>
        <dbReference type="HAMAP-Rule" id="MF_00088"/>
    </source>
</evidence>
<dbReference type="Gene3D" id="3.30.300.20">
    <property type="match status" value="1"/>
</dbReference>
<keyword evidence="3" id="KW-0961">Cell wall biogenesis/degradation</keyword>
<dbReference type="NCBIfam" id="NF001748">
    <property type="entry name" value="PRK00468.1"/>
    <property type="match status" value="1"/>
</dbReference>
<evidence type="ECO:0000313" key="5">
    <source>
        <dbReference type="Proteomes" id="UP000199608"/>
    </source>
</evidence>
<dbReference type="GO" id="GO:0003723">
    <property type="term" value="F:RNA binding"/>
    <property type="evidence" value="ECO:0007669"/>
    <property type="project" value="UniProtKB-UniRule"/>
</dbReference>
<evidence type="ECO:0000313" key="4">
    <source>
        <dbReference type="EMBL" id="SDU30604.1"/>
    </source>
</evidence>
<dbReference type="GO" id="GO:0071555">
    <property type="term" value="P:cell wall organization"/>
    <property type="evidence" value="ECO:0007669"/>
    <property type="project" value="UniProtKB-KW"/>
</dbReference>
<dbReference type="GO" id="GO:0009252">
    <property type="term" value="P:peptidoglycan biosynthetic process"/>
    <property type="evidence" value="ECO:0007669"/>
    <property type="project" value="UniProtKB-UniRule"/>
</dbReference>
<dbReference type="PANTHER" id="PTHR34654">
    <property type="entry name" value="UPF0109 PROTEIN SCO5592"/>
    <property type="match status" value="1"/>
</dbReference>
<dbReference type="Proteomes" id="UP000199608">
    <property type="component" value="Unassembled WGS sequence"/>
</dbReference>
<comment type="similarity">
    <text evidence="3">Belongs to the KhpA RNA-binding protein family.</text>
</comment>
<dbReference type="PROSITE" id="PS50084">
    <property type="entry name" value="KH_TYPE_1"/>
    <property type="match status" value="1"/>
</dbReference>
<dbReference type="InterPro" id="IPR015946">
    <property type="entry name" value="KH_dom-like_a/b"/>
</dbReference>
<evidence type="ECO:0000256" key="1">
    <source>
        <dbReference type="ARBA" id="ARBA00022490"/>
    </source>
</evidence>
<keyword evidence="3" id="KW-0143">Chaperone</keyword>
<dbReference type="GO" id="GO:0005737">
    <property type="term" value="C:cytoplasm"/>
    <property type="evidence" value="ECO:0007669"/>
    <property type="project" value="UniProtKB-SubCell"/>
</dbReference>
<keyword evidence="2 3" id="KW-0694">RNA-binding</keyword>
<evidence type="ECO:0000256" key="2">
    <source>
        <dbReference type="ARBA" id="ARBA00022884"/>
    </source>
</evidence>
<dbReference type="Pfam" id="PF13083">
    <property type="entry name" value="KH_KhpA-B"/>
    <property type="match status" value="1"/>
</dbReference>
<dbReference type="HAMAP" id="MF_00088">
    <property type="entry name" value="KhpA"/>
    <property type="match status" value="1"/>
</dbReference>
<dbReference type="PANTHER" id="PTHR34654:SF1">
    <property type="entry name" value="RNA-BINDING PROTEIN KHPA"/>
    <property type="match status" value="1"/>
</dbReference>
<keyword evidence="3" id="KW-0133">Cell shape</keyword>
<keyword evidence="5" id="KW-1185">Reference proteome</keyword>
<comment type="subunit">
    <text evidence="3">Forms a complex with KhpB.</text>
</comment>
<protein>
    <recommendedName>
        <fullName evidence="3">RNA-binding protein KhpA</fullName>
    </recommendedName>
    <alternativeName>
        <fullName evidence="3">KH-domain protein A</fullName>
    </alternativeName>
</protein>